<dbReference type="SUPFAM" id="SSF54236">
    <property type="entry name" value="Ubiquitin-like"/>
    <property type="match status" value="1"/>
</dbReference>
<keyword evidence="4" id="KW-1185">Reference proteome</keyword>
<feature type="compositionally biased region" description="Basic residues" evidence="1">
    <location>
        <begin position="101"/>
        <end position="110"/>
    </location>
</feature>
<reference evidence="3 4" key="1">
    <citation type="journal article" date="2014" name="Genome Biol. Evol.">
        <title>The secreted proteins of Achlya hypogyna and Thraustotheca clavata identify the ancestral oomycete secretome and reveal gene acquisitions by horizontal gene transfer.</title>
        <authorList>
            <person name="Misner I."/>
            <person name="Blouin N."/>
            <person name="Leonard G."/>
            <person name="Richards T.A."/>
            <person name="Lane C.E."/>
        </authorList>
    </citation>
    <scope>NUCLEOTIDE SEQUENCE [LARGE SCALE GENOMIC DNA]</scope>
    <source>
        <strain evidence="3 4">ATCC 48635</strain>
    </source>
</reference>
<evidence type="ECO:0000313" key="3">
    <source>
        <dbReference type="EMBL" id="OQR90620.1"/>
    </source>
</evidence>
<protein>
    <recommendedName>
        <fullName evidence="2">Ubiquitin-like domain-containing protein</fullName>
    </recommendedName>
</protein>
<dbReference type="AlphaFoldDB" id="A0A1V9YYK2"/>
<feature type="region of interest" description="Disordered" evidence="1">
    <location>
        <begin position="37"/>
        <end position="58"/>
    </location>
</feature>
<evidence type="ECO:0000256" key="1">
    <source>
        <dbReference type="SAM" id="MobiDB-lite"/>
    </source>
</evidence>
<dbReference type="CDD" id="cd17039">
    <property type="entry name" value="Ubl_ubiquitin_like"/>
    <property type="match status" value="1"/>
</dbReference>
<feature type="region of interest" description="Disordered" evidence="1">
    <location>
        <begin position="87"/>
        <end position="110"/>
    </location>
</feature>
<name>A0A1V9YYK2_ACHHY</name>
<sequence length="408" mass="44906">MRLETRLEWGATEADVAEALHLPSDYVRNNVPTASQFVGPGPGQYEPKHLSEPTPPGPVLGSGPPRVVHFTPDHILPKDEYKAGRESELAGACPSVSPPRRPPRAKVRRKRGLVSKEVVIHERPLAQSASLPSLAKAFSFPHTKRPSNASIATPVDIGPASYKPKPTWKLGDMEPSRMIVGFQSSLPREPQWMVSSEKVTHEEIYRDRLKRQTLAAKSVLEQTVAAGPVEPNARKTEEEKREPAFDPFEWIKKQPDAAFKMSVIKAHLAAVMDGDGSNQFQRVQTPEYFRRASSDAAESTAVALALPEDDHRAPITCHFPNGLSLTYRMSVARSVRDLKVAVAKKLSARPTLETKHLALCGQDVLPDMLVLYFQGRALDDKISLADSGLSDRSDLIVAFNIKPRSSSA</sequence>
<proteinExistence type="predicted"/>
<accession>A0A1V9YYK2</accession>
<dbReference type="EMBL" id="JNBR01000596">
    <property type="protein sequence ID" value="OQR90620.1"/>
    <property type="molecule type" value="Genomic_DNA"/>
</dbReference>
<evidence type="ECO:0000313" key="4">
    <source>
        <dbReference type="Proteomes" id="UP000243579"/>
    </source>
</evidence>
<dbReference type="PROSITE" id="PS50053">
    <property type="entry name" value="UBIQUITIN_2"/>
    <property type="match status" value="1"/>
</dbReference>
<comment type="caution">
    <text evidence="3">The sequence shown here is derived from an EMBL/GenBank/DDBJ whole genome shotgun (WGS) entry which is preliminary data.</text>
</comment>
<dbReference type="InterPro" id="IPR000626">
    <property type="entry name" value="Ubiquitin-like_dom"/>
</dbReference>
<evidence type="ECO:0000259" key="2">
    <source>
        <dbReference type="PROSITE" id="PS50053"/>
    </source>
</evidence>
<organism evidence="3 4">
    <name type="scientific">Achlya hypogyna</name>
    <name type="common">Oomycete</name>
    <name type="synonym">Protoachlya hypogyna</name>
    <dbReference type="NCBI Taxonomy" id="1202772"/>
    <lineage>
        <taxon>Eukaryota</taxon>
        <taxon>Sar</taxon>
        <taxon>Stramenopiles</taxon>
        <taxon>Oomycota</taxon>
        <taxon>Saprolegniomycetes</taxon>
        <taxon>Saprolegniales</taxon>
        <taxon>Achlyaceae</taxon>
        <taxon>Achlya</taxon>
    </lineage>
</organism>
<dbReference type="Proteomes" id="UP000243579">
    <property type="component" value="Unassembled WGS sequence"/>
</dbReference>
<feature type="domain" description="Ubiquitin-like" evidence="2">
    <location>
        <begin position="313"/>
        <end position="397"/>
    </location>
</feature>
<dbReference type="InterPro" id="IPR029071">
    <property type="entry name" value="Ubiquitin-like_domsf"/>
</dbReference>
<dbReference type="OrthoDB" id="72819at2759"/>
<gene>
    <name evidence="3" type="ORF">ACHHYP_05369</name>
</gene>